<dbReference type="Proteomes" id="UP000266841">
    <property type="component" value="Unassembled WGS sequence"/>
</dbReference>
<dbReference type="EMBL" id="AGNL01003336">
    <property type="protein sequence ID" value="EJK74833.1"/>
    <property type="molecule type" value="Genomic_DNA"/>
</dbReference>
<evidence type="ECO:0000313" key="3">
    <source>
        <dbReference type="Proteomes" id="UP000266841"/>
    </source>
</evidence>
<dbReference type="Gene3D" id="3.40.525.10">
    <property type="entry name" value="CRAL-TRIO lipid binding domain"/>
    <property type="match status" value="1"/>
</dbReference>
<reference evidence="2 3" key="1">
    <citation type="journal article" date="2012" name="Genome Biol.">
        <title>Genome and low-iron response of an oceanic diatom adapted to chronic iron limitation.</title>
        <authorList>
            <person name="Lommer M."/>
            <person name="Specht M."/>
            <person name="Roy A.S."/>
            <person name="Kraemer L."/>
            <person name="Andreson R."/>
            <person name="Gutowska M.A."/>
            <person name="Wolf J."/>
            <person name="Bergner S.V."/>
            <person name="Schilhabel M.B."/>
            <person name="Klostermeier U.C."/>
            <person name="Beiko R.G."/>
            <person name="Rosenstiel P."/>
            <person name="Hippler M."/>
            <person name="Laroche J."/>
        </authorList>
    </citation>
    <scope>NUCLEOTIDE SEQUENCE [LARGE SCALE GENOMIC DNA]</scope>
    <source>
        <strain evidence="2 3">CCMP1005</strain>
    </source>
</reference>
<dbReference type="eggNOG" id="ENOG502SMPW">
    <property type="taxonomic scope" value="Eukaryota"/>
</dbReference>
<dbReference type="SUPFAM" id="SSF46938">
    <property type="entry name" value="CRAL/TRIO N-terminal domain"/>
    <property type="match status" value="1"/>
</dbReference>
<organism evidence="2 3">
    <name type="scientific">Thalassiosira oceanica</name>
    <name type="common">Marine diatom</name>
    <dbReference type="NCBI Taxonomy" id="159749"/>
    <lineage>
        <taxon>Eukaryota</taxon>
        <taxon>Sar</taxon>
        <taxon>Stramenopiles</taxon>
        <taxon>Ochrophyta</taxon>
        <taxon>Bacillariophyta</taxon>
        <taxon>Coscinodiscophyceae</taxon>
        <taxon>Thalassiosirophycidae</taxon>
        <taxon>Thalassiosirales</taxon>
        <taxon>Thalassiosiraceae</taxon>
        <taxon>Thalassiosira</taxon>
    </lineage>
</organism>
<dbReference type="PROSITE" id="PS50191">
    <property type="entry name" value="CRAL_TRIO"/>
    <property type="match status" value="1"/>
</dbReference>
<keyword evidence="3" id="KW-1185">Reference proteome</keyword>
<feature type="domain" description="CRAL-TRIO" evidence="1">
    <location>
        <begin position="239"/>
        <end position="401"/>
    </location>
</feature>
<dbReference type="PANTHER" id="PTHR46277">
    <property type="entry name" value="OS03G0850700 PROTEIN"/>
    <property type="match status" value="1"/>
</dbReference>
<dbReference type="Gene3D" id="1.10.8.20">
    <property type="entry name" value="N-terminal domain of phosphatidylinositol transfer protein sec14p"/>
    <property type="match status" value="1"/>
</dbReference>
<dbReference type="CDD" id="cd00170">
    <property type="entry name" value="SEC14"/>
    <property type="match status" value="1"/>
</dbReference>
<sequence>MSTRSPLFEGISLERPSVLTVSFEGDPSASLGAKLSSHDNGLTNEMFAPGYASVGEVLELDGKTLAIRSGVEVGDFVVAVNGEGFRRFPPDFEDSELEDVTKGIDLINLEGKSESNAQLTPEQVEEKKRLKGRVVKTDKTGGTYDRLLDRIREIKSERSPSDPLEIHLERYTWDSRVHSWSRFLSARRGNVPQAMSMIQAHERWRQDYFPIDLTQPSLQRLLKSRAVAEIDIELDKAEGDTRTASPVVYIDFAKLNEMELEGETYNGALAEDVARAFVLYNETLLKRAPDPRQPKTCQFVDMTGFKLDMETVKKPYTFGVIKKLYATFEPNYPETLEKMVIYPVPRKLVRVVNAMLGFVNEYTRKKFIITDDLCQVCKELGWNRAEIETEGCVNGYMKKHLTHGTQFIFD</sequence>
<dbReference type="AlphaFoldDB" id="K0T7S4"/>
<dbReference type="InterPro" id="IPR036865">
    <property type="entry name" value="CRAL-TRIO_dom_sf"/>
</dbReference>
<evidence type="ECO:0000259" key="1">
    <source>
        <dbReference type="PROSITE" id="PS50191"/>
    </source>
</evidence>
<dbReference type="OMA" id="AHERWRQ"/>
<dbReference type="InterPro" id="IPR001251">
    <property type="entry name" value="CRAL-TRIO_dom"/>
</dbReference>
<dbReference type="Pfam" id="PF00650">
    <property type="entry name" value="CRAL_TRIO"/>
    <property type="match status" value="1"/>
</dbReference>
<proteinExistence type="predicted"/>
<evidence type="ECO:0000313" key="2">
    <source>
        <dbReference type="EMBL" id="EJK74833.1"/>
    </source>
</evidence>
<dbReference type="InterPro" id="IPR036273">
    <property type="entry name" value="CRAL/TRIO_N_dom_sf"/>
</dbReference>
<name>K0T7S4_THAOC</name>
<gene>
    <name evidence="2" type="ORF">THAOC_03466</name>
</gene>
<comment type="caution">
    <text evidence="2">The sequence shown here is derived from an EMBL/GenBank/DDBJ whole genome shotgun (WGS) entry which is preliminary data.</text>
</comment>
<dbReference type="OrthoDB" id="37577at2759"/>
<protein>
    <recommendedName>
        <fullName evidence="1">CRAL-TRIO domain-containing protein</fullName>
    </recommendedName>
</protein>
<dbReference type="SUPFAM" id="SSF52087">
    <property type="entry name" value="CRAL/TRIO domain"/>
    <property type="match status" value="1"/>
</dbReference>
<dbReference type="PANTHER" id="PTHR46277:SF3">
    <property type="entry name" value="BINDING PROTEIN, PUTATIVE-RELATED"/>
    <property type="match status" value="1"/>
</dbReference>
<accession>K0T7S4</accession>